<feature type="domain" description="Alpha-N-acetylglucosaminidase C-terminal" evidence="12">
    <location>
        <begin position="485"/>
        <end position="741"/>
    </location>
</feature>
<dbReference type="Pfam" id="PF12971">
    <property type="entry name" value="NAGLU_N"/>
    <property type="match status" value="1"/>
</dbReference>
<dbReference type="Pfam" id="PF12972">
    <property type="entry name" value="NAGLU_C"/>
    <property type="match status" value="1"/>
</dbReference>
<feature type="domain" description="Alpha-N-acetylglucosaminidase N-terminal" evidence="11">
    <location>
        <begin position="45"/>
        <end position="129"/>
    </location>
</feature>
<dbReference type="Proteomes" id="UP001378592">
    <property type="component" value="Unassembled WGS sequence"/>
</dbReference>
<evidence type="ECO:0000313" key="13">
    <source>
        <dbReference type="EMBL" id="KAK7790164.1"/>
    </source>
</evidence>
<organism evidence="13 14">
    <name type="scientific">Gryllus longicercus</name>
    <dbReference type="NCBI Taxonomy" id="2509291"/>
    <lineage>
        <taxon>Eukaryota</taxon>
        <taxon>Metazoa</taxon>
        <taxon>Ecdysozoa</taxon>
        <taxon>Arthropoda</taxon>
        <taxon>Hexapoda</taxon>
        <taxon>Insecta</taxon>
        <taxon>Pterygota</taxon>
        <taxon>Neoptera</taxon>
        <taxon>Polyneoptera</taxon>
        <taxon>Orthoptera</taxon>
        <taxon>Ensifera</taxon>
        <taxon>Gryllidea</taxon>
        <taxon>Grylloidea</taxon>
        <taxon>Gryllidae</taxon>
        <taxon>Gryllinae</taxon>
        <taxon>Gryllus</taxon>
    </lineage>
</organism>
<evidence type="ECO:0000256" key="7">
    <source>
        <dbReference type="ARBA" id="ARBA00066522"/>
    </source>
</evidence>
<dbReference type="InterPro" id="IPR024732">
    <property type="entry name" value="NAGLU_C"/>
</dbReference>
<dbReference type="Gene3D" id="1.20.120.670">
    <property type="entry name" value="N-acetyl-b-d-glucoasminidase"/>
    <property type="match status" value="1"/>
</dbReference>
<evidence type="ECO:0000259" key="11">
    <source>
        <dbReference type="Pfam" id="PF12971"/>
    </source>
</evidence>
<protein>
    <recommendedName>
        <fullName evidence="8">Alpha-N-acetylglucosaminidase</fullName>
        <ecNumber evidence="7">3.2.1.50</ecNumber>
    </recommendedName>
</protein>
<evidence type="ECO:0000313" key="14">
    <source>
        <dbReference type="Proteomes" id="UP001378592"/>
    </source>
</evidence>
<keyword evidence="2" id="KW-0378">Hydrolase</keyword>
<dbReference type="EC" id="3.2.1.50" evidence="7"/>
<accession>A0AAN9V885</accession>
<keyword evidence="3" id="KW-0325">Glycoprotein</keyword>
<comment type="caution">
    <text evidence="13">The sequence shown here is derived from an EMBL/GenBank/DDBJ whole genome shotgun (WGS) entry which is preliminary data.</text>
</comment>
<reference evidence="13 14" key="1">
    <citation type="submission" date="2024-03" db="EMBL/GenBank/DDBJ databases">
        <title>The genome assembly and annotation of the cricket Gryllus longicercus Weissman &amp; Gray.</title>
        <authorList>
            <person name="Szrajer S."/>
            <person name="Gray D."/>
            <person name="Ylla G."/>
        </authorList>
    </citation>
    <scope>NUCLEOTIDE SEQUENCE [LARGE SCALE GENOMIC DNA]</scope>
    <source>
        <strain evidence="13">DAG 2021-001</strain>
        <tissue evidence="13">Whole body minus gut</tissue>
    </source>
</reference>
<dbReference type="GO" id="GO:0048731">
    <property type="term" value="P:system development"/>
    <property type="evidence" value="ECO:0007669"/>
    <property type="project" value="UniProtKB-ARBA"/>
</dbReference>
<evidence type="ECO:0000256" key="8">
    <source>
        <dbReference type="ARBA" id="ARBA00072202"/>
    </source>
</evidence>
<name>A0AAN9V885_9ORTH</name>
<evidence type="ECO:0000256" key="5">
    <source>
        <dbReference type="ARBA" id="ARBA00052030"/>
    </source>
</evidence>
<dbReference type="InterPro" id="IPR024733">
    <property type="entry name" value="NAGLU_tim-barrel"/>
</dbReference>
<dbReference type="Gene3D" id="3.20.20.80">
    <property type="entry name" value="Glycosidases"/>
    <property type="match status" value="1"/>
</dbReference>
<gene>
    <name evidence="13" type="ORF">R5R35_002634</name>
</gene>
<dbReference type="Gene3D" id="3.30.379.10">
    <property type="entry name" value="Chitobiase/beta-hexosaminidase domain 2-like"/>
    <property type="match status" value="1"/>
</dbReference>
<feature type="domain" description="Alpha-N-acetylglucosaminidase tim-barrel" evidence="10">
    <location>
        <begin position="142"/>
        <end position="476"/>
    </location>
</feature>
<comment type="catalytic activity">
    <reaction evidence="5">
        <text>Hydrolysis of terminal non-reducing N-acetyl-D-glucosamine residues in N-acetyl-alpha-D-glucosaminides.</text>
        <dbReference type="EC" id="3.2.1.50"/>
    </reaction>
</comment>
<keyword evidence="14" id="KW-1185">Reference proteome</keyword>
<dbReference type="EMBL" id="JAZDUA010000658">
    <property type="protein sequence ID" value="KAK7790164.1"/>
    <property type="molecule type" value="Genomic_DNA"/>
</dbReference>
<evidence type="ECO:0000259" key="12">
    <source>
        <dbReference type="Pfam" id="PF12972"/>
    </source>
</evidence>
<dbReference type="PANTHER" id="PTHR12872:SF1">
    <property type="entry name" value="ALPHA-N-ACETYLGLUCOSAMINIDASE"/>
    <property type="match status" value="1"/>
</dbReference>
<feature type="signal peptide" evidence="9">
    <location>
        <begin position="1"/>
        <end position="25"/>
    </location>
</feature>
<feature type="chain" id="PRO_5042823205" description="Alpha-N-acetylglucosaminidase" evidence="9">
    <location>
        <begin position="26"/>
        <end position="789"/>
    </location>
</feature>
<evidence type="ECO:0000256" key="9">
    <source>
        <dbReference type="SAM" id="SignalP"/>
    </source>
</evidence>
<dbReference type="AlphaFoldDB" id="A0AAN9V885"/>
<evidence type="ECO:0000256" key="4">
    <source>
        <dbReference type="ARBA" id="ARBA00023295"/>
    </source>
</evidence>
<dbReference type="GO" id="GO:0004561">
    <property type="term" value="F:alpha-N-acetylglucosaminidase activity"/>
    <property type="evidence" value="ECO:0007669"/>
    <property type="project" value="UniProtKB-EC"/>
</dbReference>
<dbReference type="InterPro" id="IPR029018">
    <property type="entry name" value="Hex-like_dom2"/>
</dbReference>
<evidence type="ECO:0000256" key="2">
    <source>
        <dbReference type="ARBA" id="ARBA00022801"/>
    </source>
</evidence>
<keyword evidence="4" id="KW-0326">Glycosidase</keyword>
<evidence type="ECO:0000259" key="10">
    <source>
        <dbReference type="Pfam" id="PF05089"/>
    </source>
</evidence>
<dbReference type="InterPro" id="IPR007781">
    <property type="entry name" value="NAGLU"/>
</dbReference>
<dbReference type="InterPro" id="IPR024240">
    <property type="entry name" value="NAGLU_N"/>
</dbReference>
<dbReference type="PANTHER" id="PTHR12872">
    <property type="entry name" value="ALPHA-N-ACETYLGLUCOSAMINIDASE"/>
    <property type="match status" value="1"/>
</dbReference>
<keyword evidence="1 9" id="KW-0732">Signal</keyword>
<proteinExistence type="inferred from homology"/>
<dbReference type="FunFam" id="3.20.20.80:FF:000107">
    <property type="entry name" value="Alpha-N-acetylglucosaminidase family"/>
    <property type="match status" value="1"/>
</dbReference>
<evidence type="ECO:0000256" key="6">
    <source>
        <dbReference type="ARBA" id="ARBA00060996"/>
    </source>
</evidence>
<evidence type="ECO:0000256" key="1">
    <source>
        <dbReference type="ARBA" id="ARBA00022729"/>
    </source>
</evidence>
<comment type="similarity">
    <text evidence="6">Belongs to the glycosyl hydrolase 89 family.</text>
</comment>
<sequence length="789" mass="91043">MKICRICVMISMCTCVLFILPVSLAISPHMNNFPVSTTSDDAQTAAAKAVAQRLLNIKAALFIIKVNKTISHDNKDTFQVVKDTATGKVNITGSSGVSACWGLHHYLKHYCNCHISWDGDQLLLPEELPDISISVSALDLYRYYQNVVTTSYSFVWWDWNRWQREIDWMALNGINMALAFTGQEAIWERVYLKLNLTQKDIEEHFCGPAFLAWCRMGNIRGWGGPLLSDWHLNSLQLQHNILQSMRDLGILTILPAFAGHVPKAFKRIFPDVNMTRMNTWNEFLDRYCCPYLLEPTEPLFRRVGNMFITELIAEFGTDHFYNCDTFNEMVPQSEDLVYLRNVGAAIFEAISYVDPQAIWVKQGWVFAHNVLFWTAERAKAYLTSVPKGRMIVLDLQSELIPQYGRLDSYFGQPFIWCMLHNFGGTLGLYGAAENINSGIFNARSMNGSTMVGIGLTPEGINQNYVVYDLVLDLTWRTEPVNLTLWFSSYVHRRYGHTTADVDKAWQFLKSGVYNFTGLRRVRGKYIICRRPTLRLKPWYWYNTTELKLAWDGFVSAASELSSSPLFQHDLVDVTRQALQVLGDGLYTQIVRGFQKKNLPFYQENVDLFLQLLEDINEILGTNNQFLLGVWLNSAKRRATYSVERIIYEFNARNQITLWGPLGEIRDYATKQWSGVVSDYYYPRWELFFDFLRLSLITKTPFNQTHFAIRVFETVEEPFTLDNSSYPDAPQGNSVEVARRLHSFWRNSSVWSELVKFMEPSRVNQEPISNNSEIEIKISEEDFEPHVILV</sequence>
<dbReference type="Pfam" id="PF05089">
    <property type="entry name" value="NAGLU"/>
    <property type="match status" value="1"/>
</dbReference>
<evidence type="ECO:0000256" key="3">
    <source>
        <dbReference type="ARBA" id="ARBA00023180"/>
    </source>
</evidence>